<keyword evidence="2" id="KW-0812">Transmembrane</keyword>
<dbReference type="AlphaFoldDB" id="A0A7S1KLW0"/>
<dbReference type="EMBL" id="HBGD01001673">
    <property type="protein sequence ID" value="CAD9078161.1"/>
    <property type="molecule type" value="Transcribed_RNA"/>
</dbReference>
<evidence type="ECO:0000256" key="2">
    <source>
        <dbReference type="SAM" id="Phobius"/>
    </source>
</evidence>
<feature type="region of interest" description="Disordered" evidence="1">
    <location>
        <begin position="162"/>
        <end position="187"/>
    </location>
</feature>
<keyword evidence="2" id="KW-1133">Transmembrane helix</keyword>
<proteinExistence type="predicted"/>
<reference evidence="3" key="1">
    <citation type="submission" date="2021-01" db="EMBL/GenBank/DDBJ databases">
        <authorList>
            <person name="Corre E."/>
            <person name="Pelletier E."/>
            <person name="Niang G."/>
            <person name="Scheremetjew M."/>
            <person name="Finn R."/>
            <person name="Kale V."/>
            <person name="Holt S."/>
            <person name="Cochrane G."/>
            <person name="Meng A."/>
            <person name="Brown T."/>
            <person name="Cohen L."/>
        </authorList>
    </citation>
    <scope>NUCLEOTIDE SEQUENCE</scope>
    <source>
        <strain evidence="3">WS</strain>
    </source>
</reference>
<feature type="region of interest" description="Disordered" evidence="1">
    <location>
        <begin position="32"/>
        <end position="51"/>
    </location>
</feature>
<gene>
    <name evidence="3" type="ORF">PCOS0759_LOCUS1393</name>
</gene>
<evidence type="ECO:0000313" key="3">
    <source>
        <dbReference type="EMBL" id="CAD9078161.1"/>
    </source>
</evidence>
<name>A0A7S1KLW0_9EUKA</name>
<sequence>MSSLNSQQHHFPRKYHITASFQSFLDHSEKANNAHRHHQQQMSQSLHDAPATRLSVQTANHESRNAMALYDASLQKAYSKEPLPDSPTHALGKSDGVPKFPRREGKRPASAMNVGNYCSSSAPSAPPPAAHAHVEDSSNNSKKLPTLQKLYRRFYWHSTQRWDEPESPTMGGGGDGNPSSRSIPLRPNEDSSLLVNSPLRYNSQVQYSPELHKPLRLYFVLGFFCNLVWLLAGLRYRNNKDLYVRHLSRWMLVLWVLSCGVLSLFFIGALAIFVAIL</sequence>
<accession>A0A7S1KLW0</accession>
<feature type="region of interest" description="Disordered" evidence="1">
    <location>
        <begin position="79"/>
        <end position="143"/>
    </location>
</feature>
<feature type="transmembrane region" description="Helical" evidence="2">
    <location>
        <begin position="252"/>
        <end position="276"/>
    </location>
</feature>
<evidence type="ECO:0000256" key="1">
    <source>
        <dbReference type="SAM" id="MobiDB-lite"/>
    </source>
</evidence>
<organism evidence="3">
    <name type="scientific">Percolomonas cosmopolitus</name>
    <dbReference type="NCBI Taxonomy" id="63605"/>
    <lineage>
        <taxon>Eukaryota</taxon>
        <taxon>Discoba</taxon>
        <taxon>Heterolobosea</taxon>
        <taxon>Tetramitia</taxon>
        <taxon>Eutetramitia</taxon>
        <taxon>Percolomonadidae</taxon>
        <taxon>Percolomonas</taxon>
    </lineage>
</organism>
<feature type="transmembrane region" description="Helical" evidence="2">
    <location>
        <begin position="215"/>
        <end position="232"/>
    </location>
</feature>
<keyword evidence="2" id="KW-0472">Membrane</keyword>
<protein>
    <submittedName>
        <fullName evidence="3">Uncharacterized protein</fullName>
    </submittedName>
</protein>